<reference evidence="1 2" key="1">
    <citation type="submission" date="2014-09" db="EMBL/GenBank/DDBJ databases">
        <authorList>
            <person name="Chan K.-G."/>
        </authorList>
    </citation>
    <scope>NUCLEOTIDE SEQUENCE [LARGE SCALE GENOMIC DNA]</scope>
    <source>
        <strain evidence="1 2">M006</strain>
    </source>
</reference>
<organism evidence="1 2">
    <name type="scientific">Cedecea neteri</name>
    <dbReference type="NCBI Taxonomy" id="158822"/>
    <lineage>
        <taxon>Bacteria</taxon>
        <taxon>Pseudomonadati</taxon>
        <taxon>Pseudomonadota</taxon>
        <taxon>Gammaproteobacteria</taxon>
        <taxon>Enterobacterales</taxon>
        <taxon>Enterobacteriaceae</taxon>
        <taxon>Cedecea</taxon>
    </lineage>
</organism>
<sequence length="111" mass="12728">MSASQRAAPDLCQATARLLTQNIKHGFQTIKRNLISFRLFSRRVGIKIQVACNLVIFLSIKRNQFRRGRSLPRGIAFGTIILEVNAIKFLLKYCRSEDLLLTHQRTFPAIQ</sequence>
<evidence type="ECO:0000313" key="1">
    <source>
        <dbReference type="EMBL" id="AIR63518.1"/>
    </source>
</evidence>
<proteinExistence type="predicted"/>
<accession>A0AAN0S8H7</accession>
<dbReference type="Proteomes" id="UP000029516">
    <property type="component" value="Chromosome"/>
</dbReference>
<dbReference type="KEGG" id="cem:LH23_23475"/>
<name>A0AAN0S8H7_9ENTR</name>
<dbReference type="EMBL" id="CP009458">
    <property type="protein sequence ID" value="AIR63518.1"/>
    <property type="molecule type" value="Genomic_DNA"/>
</dbReference>
<evidence type="ECO:0000313" key="2">
    <source>
        <dbReference type="Proteomes" id="UP000029516"/>
    </source>
</evidence>
<gene>
    <name evidence="1" type="ORF">LH23_23475</name>
</gene>
<dbReference type="AlphaFoldDB" id="A0AAN0S8H7"/>
<protein>
    <submittedName>
        <fullName evidence="1">Uncharacterized protein</fullName>
    </submittedName>
</protein>